<feature type="signal peptide" evidence="1">
    <location>
        <begin position="1"/>
        <end position="30"/>
    </location>
</feature>
<evidence type="ECO:0000313" key="3">
    <source>
        <dbReference type="Proteomes" id="UP001378188"/>
    </source>
</evidence>
<keyword evidence="1" id="KW-0732">Signal</keyword>
<evidence type="ECO:0000256" key="1">
    <source>
        <dbReference type="SAM" id="SignalP"/>
    </source>
</evidence>
<feature type="chain" id="PRO_5043611865" evidence="1">
    <location>
        <begin position="31"/>
        <end position="184"/>
    </location>
</feature>
<comment type="caution">
    <text evidence="2">The sequence shown here is derived from an EMBL/GenBank/DDBJ whole genome shotgun (WGS) entry which is preliminary data.</text>
</comment>
<dbReference type="EMBL" id="JAZHOF010000005">
    <property type="protein sequence ID" value="MEJ8572644.1"/>
    <property type="molecule type" value="Genomic_DNA"/>
</dbReference>
<dbReference type="RefSeq" id="WP_340330339.1">
    <property type="nucleotide sequence ID" value="NZ_JAZHOF010000005.1"/>
</dbReference>
<evidence type="ECO:0000313" key="2">
    <source>
        <dbReference type="EMBL" id="MEJ8572644.1"/>
    </source>
</evidence>
<gene>
    <name evidence="2" type="ORF">V3328_14230</name>
</gene>
<sequence>MSDRHVWHSRIASVAAAGLLAANLAGAAQAAGPILAPPQVPDNEAPVVRVSKTGDKVAAGVAGAVVGGLIGAAVANSDKNRSPGYYPPPYAPQPAPGYYPPPAPPPPQYGSDAAWRTCVAYGNKYSQKSGALGLRLDNIVSIQPRGYNTFVVSAYMSVLWPNYQARSYVTCTVTNGTVTSWLVA</sequence>
<accession>A0AAW9RUJ5</accession>
<proteinExistence type="predicted"/>
<name>A0AAW9RUJ5_9HYPH</name>
<dbReference type="AlphaFoldDB" id="A0AAW9RUJ5"/>
<protein>
    <submittedName>
        <fullName evidence="2">Uncharacterized protein</fullName>
    </submittedName>
</protein>
<organism evidence="2 3">
    <name type="scientific">Microbaculum marinum</name>
    <dbReference type="NCBI Taxonomy" id="1764581"/>
    <lineage>
        <taxon>Bacteria</taxon>
        <taxon>Pseudomonadati</taxon>
        <taxon>Pseudomonadota</taxon>
        <taxon>Alphaproteobacteria</taxon>
        <taxon>Hyphomicrobiales</taxon>
        <taxon>Tepidamorphaceae</taxon>
        <taxon>Microbaculum</taxon>
    </lineage>
</organism>
<reference evidence="2 3" key="1">
    <citation type="submission" date="2024-02" db="EMBL/GenBank/DDBJ databases">
        <title>Genome analysis and characterization of Microbaculum marinisediminis sp. nov., isolated from marine sediment.</title>
        <authorList>
            <person name="Du Z.-J."/>
            <person name="Ye Y.-Q."/>
            <person name="Zhang Z.-R."/>
            <person name="Yuan S.-M."/>
            <person name="Zhang X.-Y."/>
        </authorList>
    </citation>
    <scope>NUCLEOTIDE SEQUENCE [LARGE SCALE GENOMIC DNA]</scope>
    <source>
        <strain evidence="2 3">SDUM1044001</strain>
    </source>
</reference>
<dbReference type="Proteomes" id="UP001378188">
    <property type="component" value="Unassembled WGS sequence"/>
</dbReference>
<keyword evidence="3" id="KW-1185">Reference proteome</keyword>